<evidence type="ECO:0000313" key="2">
    <source>
        <dbReference type="EMBL" id="RDY08651.1"/>
    </source>
</evidence>
<comment type="caution">
    <text evidence="2">The sequence shown here is derived from an EMBL/GenBank/DDBJ whole genome shotgun (WGS) entry which is preliminary data.</text>
</comment>
<evidence type="ECO:0000256" key="1">
    <source>
        <dbReference type="SAM" id="MobiDB-lite"/>
    </source>
</evidence>
<reference evidence="2" key="1">
    <citation type="submission" date="2018-05" db="EMBL/GenBank/DDBJ databases">
        <title>Draft genome of Mucuna pruriens seed.</title>
        <authorList>
            <person name="Nnadi N.E."/>
            <person name="Vos R."/>
            <person name="Hasami M.H."/>
            <person name="Devisetty U.K."/>
            <person name="Aguiy J.C."/>
        </authorList>
    </citation>
    <scope>NUCLEOTIDE SEQUENCE [LARGE SCALE GENOMIC DNA]</scope>
    <source>
        <strain evidence="2">JCA_2017</strain>
    </source>
</reference>
<evidence type="ECO:0000313" key="3">
    <source>
        <dbReference type="Proteomes" id="UP000257109"/>
    </source>
</evidence>
<organism evidence="2 3">
    <name type="scientific">Mucuna pruriens</name>
    <name type="common">Velvet bean</name>
    <name type="synonym">Dolichos pruriens</name>
    <dbReference type="NCBI Taxonomy" id="157652"/>
    <lineage>
        <taxon>Eukaryota</taxon>
        <taxon>Viridiplantae</taxon>
        <taxon>Streptophyta</taxon>
        <taxon>Embryophyta</taxon>
        <taxon>Tracheophyta</taxon>
        <taxon>Spermatophyta</taxon>
        <taxon>Magnoliopsida</taxon>
        <taxon>eudicotyledons</taxon>
        <taxon>Gunneridae</taxon>
        <taxon>Pentapetalae</taxon>
        <taxon>rosids</taxon>
        <taxon>fabids</taxon>
        <taxon>Fabales</taxon>
        <taxon>Fabaceae</taxon>
        <taxon>Papilionoideae</taxon>
        <taxon>50 kb inversion clade</taxon>
        <taxon>NPAAA clade</taxon>
        <taxon>indigoferoid/millettioid clade</taxon>
        <taxon>Phaseoleae</taxon>
        <taxon>Mucuna</taxon>
    </lineage>
</organism>
<keyword evidence="3" id="KW-1185">Reference proteome</keyword>
<sequence>MDRSKWLTRSYSMICINDWAKRKGRGPSNYQTSSGHTTAPHRPPQAKPPFQLAFGINAMILVEVGKARKKKEDDKFTTNPLKIQQALDNGAYRLENQDETPIFEDVECHTP</sequence>
<feature type="region of interest" description="Disordered" evidence="1">
    <location>
        <begin position="21"/>
        <end position="48"/>
    </location>
</feature>
<accession>A0A371I0V9</accession>
<dbReference type="Proteomes" id="UP000257109">
    <property type="component" value="Unassembled WGS sequence"/>
</dbReference>
<dbReference type="AlphaFoldDB" id="A0A371I0V9"/>
<feature type="compositionally biased region" description="Polar residues" evidence="1">
    <location>
        <begin position="28"/>
        <end position="37"/>
    </location>
</feature>
<feature type="non-terminal residue" evidence="2">
    <location>
        <position position="1"/>
    </location>
</feature>
<name>A0A371I0V9_MUCPR</name>
<dbReference type="EMBL" id="QJKJ01001238">
    <property type="protein sequence ID" value="RDY08651.1"/>
    <property type="molecule type" value="Genomic_DNA"/>
</dbReference>
<protein>
    <submittedName>
        <fullName evidence="2">Uncharacterized protein</fullName>
    </submittedName>
</protein>
<proteinExistence type="predicted"/>
<gene>
    <name evidence="2" type="ORF">CR513_07107</name>
</gene>